<evidence type="ECO:0000256" key="3">
    <source>
        <dbReference type="ARBA" id="ARBA00023125"/>
    </source>
</evidence>
<dbReference type="InterPro" id="IPR036388">
    <property type="entry name" value="WH-like_DNA-bd_sf"/>
</dbReference>
<dbReference type="PANTHER" id="PTHR30346:SF28">
    <property type="entry name" value="HTH-TYPE TRANSCRIPTIONAL REGULATOR CYNR"/>
    <property type="match status" value="1"/>
</dbReference>
<dbReference type="EMBL" id="CP139781">
    <property type="protein sequence ID" value="WRQ89829.1"/>
    <property type="molecule type" value="Genomic_DNA"/>
</dbReference>
<dbReference type="Pfam" id="PF00126">
    <property type="entry name" value="HTH_1"/>
    <property type="match status" value="1"/>
</dbReference>
<protein>
    <submittedName>
        <fullName evidence="6">LysR substrate-binding domain-containing protein</fullName>
    </submittedName>
</protein>
<proteinExistence type="inferred from homology"/>
<dbReference type="InterPro" id="IPR000847">
    <property type="entry name" value="LysR_HTH_N"/>
</dbReference>
<dbReference type="CDD" id="cd08411">
    <property type="entry name" value="PBP2_OxyR"/>
    <property type="match status" value="1"/>
</dbReference>
<keyword evidence="7" id="KW-1185">Reference proteome</keyword>
<sequence>MEIGQLRLFLAVGTEGNFTRAAQVCHLSQPALSYQIARLEEELGAVLFRRKPRAVELTDAGRKLWESAVRIVAEQEQVLAAFRQRDALETGELRLGVIPTAAPYLLPTLLAGFRAEHPGVRLMMREARTSELVREVVAEELEFAIVSDVDAATLKRYSLRLTPLFHERLLLAVPKGHALAGRQRVKVDVVAKEALVMLSEGNCLRDQTLQVCGQVEAEGALVCEQLPTQLAMVAAGLGAAIVPEMAVRESVPAGVVLVRITDPAPTRVMGILKRRGRKLSRAASTFIAPLGVG</sequence>
<gene>
    <name evidence="6" type="ORF">K1X11_010470</name>
</gene>
<reference evidence="6 7" key="2">
    <citation type="submission" date="2023-12" db="EMBL/GenBank/DDBJ databases">
        <title>Description of an unclassified Opitutus bacterium of Verrucomicrobiota.</title>
        <authorList>
            <person name="Zhang D.-F."/>
        </authorList>
    </citation>
    <scope>NUCLEOTIDE SEQUENCE [LARGE SCALE GENOMIC DNA]</scope>
    <source>
        <strain evidence="6 7">WL0086</strain>
    </source>
</reference>
<evidence type="ECO:0000256" key="4">
    <source>
        <dbReference type="ARBA" id="ARBA00023163"/>
    </source>
</evidence>
<comment type="similarity">
    <text evidence="1">Belongs to the LysR transcriptional regulatory family.</text>
</comment>
<evidence type="ECO:0000256" key="1">
    <source>
        <dbReference type="ARBA" id="ARBA00009437"/>
    </source>
</evidence>
<feature type="domain" description="HTH lysR-type" evidence="5">
    <location>
        <begin position="1"/>
        <end position="58"/>
    </location>
</feature>
<dbReference type="Gene3D" id="3.40.190.10">
    <property type="entry name" value="Periplasmic binding protein-like II"/>
    <property type="match status" value="2"/>
</dbReference>
<keyword evidence="3" id="KW-0238">DNA-binding</keyword>
<evidence type="ECO:0000313" key="6">
    <source>
        <dbReference type="EMBL" id="WRQ89829.1"/>
    </source>
</evidence>
<dbReference type="Proteomes" id="UP000738431">
    <property type="component" value="Chromosome"/>
</dbReference>
<keyword evidence="2" id="KW-0805">Transcription regulation</keyword>
<dbReference type="Pfam" id="PF03466">
    <property type="entry name" value="LysR_substrate"/>
    <property type="match status" value="1"/>
</dbReference>
<dbReference type="SUPFAM" id="SSF53850">
    <property type="entry name" value="Periplasmic binding protein-like II"/>
    <property type="match status" value="1"/>
</dbReference>
<evidence type="ECO:0000259" key="5">
    <source>
        <dbReference type="PROSITE" id="PS50931"/>
    </source>
</evidence>
<keyword evidence="4" id="KW-0804">Transcription</keyword>
<evidence type="ECO:0000313" key="7">
    <source>
        <dbReference type="Proteomes" id="UP000738431"/>
    </source>
</evidence>
<dbReference type="RefSeq" id="WP_225919606.1">
    <property type="nucleotide sequence ID" value="NZ_CP139781.1"/>
</dbReference>
<dbReference type="PROSITE" id="PS50931">
    <property type="entry name" value="HTH_LYSR"/>
    <property type="match status" value="1"/>
</dbReference>
<dbReference type="Gene3D" id="1.10.10.10">
    <property type="entry name" value="Winged helix-like DNA-binding domain superfamily/Winged helix DNA-binding domain"/>
    <property type="match status" value="1"/>
</dbReference>
<dbReference type="InterPro" id="IPR005119">
    <property type="entry name" value="LysR_subst-bd"/>
</dbReference>
<accession>A0ABZ1CGW8</accession>
<evidence type="ECO:0000256" key="2">
    <source>
        <dbReference type="ARBA" id="ARBA00023015"/>
    </source>
</evidence>
<dbReference type="SUPFAM" id="SSF46785">
    <property type="entry name" value="Winged helix' DNA-binding domain"/>
    <property type="match status" value="1"/>
</dbReference>
<organism evidence="6 7">
    <name type="scientific">Actomonas aquatica</name>
    <dbReference type="NCBI Taxonomy" id="2866162"/>
    <lineage>
        <taxon>Bacteria</taxon>
        <taxon>Pseudomonadati</taxon>
        <taxon>Verrucomicrobiota</taxon>
        <taxon>Opitutia</taxon>
        <taxon>Opitutales</taxon>
        <taxon>Opitutaceae</taxon>
        <taxon>Actomonas</taxon>
    </lineage>
</organism>
<dbReference type="PANTHER" id="PTHR30346">
    <property type="entry name" value="TRANSCRIPTIONAL DUAL REGULATOR HCAR-RELATED"/>
    <property type="match status" value="1"/>
</dbReference>
<name>A0ABZ1CGW8_9BACT</name>
<reference evidence="6 7" key="1">
    <citation type="submission" date="2021-08" db="EMBL/GenBank/DDBJ databases">
        <authorList>
            <person name="Zhang D."/>
            <person name="Zhang A."/>
            <person name="Wang L."/>
        </authorList>
    </citation>
    <scope>NUCLEOTIDE SEQUENCE [LARGE SCALE GENOMIC DNA]</scope>
    <source>
        <strain evidence="6 7">WL0086</strain>
    </source>
</reference>
<dbReference type="InterPro" id="IPR036390">
    <property type="entry name" value="WH_DNA-bd_sf"/>
</dbReference>
<dbReference type="PRINTS" id="PR00039">
    <property type="entry name" value="HTHLYSR"/>
</dbReference>